<evidence type="ECO:0008006" key="4">
    <source>
        <dbReference type="Google" id="ProtNLM"/>
    </source>
</evidence>
<dbReference type="EMBL" id="MU839828">
    <property type="protein sequence ID" value="KAK1760011.1"/>
    <property type="molecule type" value="Genomic_DNA"/>
</dbReference>
<evidence type="ECO:0000313" key="3">
    <source>
        <dbReference type="Proteomes" id="UP001239445"/>
    </source>
</evidence>
<dbReference type="GO" id="GO:0016020">
    <property type="term" value="C:membrane"/>
    <property type="evidence" value="ECO:0007669"/>
    <property type="project" value="UniProtKB-SubCell"/>
</dbReference>
<keyword evidence="3" id="KW-1185">Reference proteome</keyword>
<reference evidence="2" key="1">
    <citation type="submission" date="2023-06" db="EMBL/GenBank/DDBJ databases">
        <title>Genome-scale phylogeny and comparative genomics of the fungal order Sordariales.</title>
        <authorList>
            <consortium name="Lawrence Berkeley National Laboratory"/>
            <person name="Hensen N."/>
            <person name="Bonometti L."/>
            <person name="Westerberg I."/>
            <person name="Brannstrom I.O."/>
            <person name="Guillou S."/>
            <person name="Cros-Aarteil S."/>
            <person name="Calhoun S."/>
            <person name="Haridas S."/>
            <person name="Kuo A."/>
            <person name="Mondo S."/>
            <person name="Pangilinan J."/>
            <person name="Riley R."/>
            <person name="Labutti K."/>
            <person name="Andreopoulos B."/>
            <person name="Lipzen A."/>
            <person name="Chen C."/>
            <person name="Yanf M."/>
            <person name="Daum C."/>
            <person name="Ng V."/>
            <person name="Clum A."/>
            <person name="Steindorff A."/>
            <person name="Ohm R."/>
            <person name="Martin F."/>
            <person name="Silar P."/>
            <person name="Natvig D."/>
            <person name="Lalanne C."/>
            <person name="Gautier V."/>
            <person name="Ament-Velasquez S.L."/>
            <person name="Kruys A."/>
            <person name="Hutchinson M.I."/>
            <person name="Powell A.J."/>
            <person name="Barry K."/>
            <person name="Miller A.N."/>
            <person name="Grigoriev I.V."/>
            <person name="Debuchy R."/>
            <person name="Gladieux P."/>
            <person name="Thoren M.H."/>
            <person name="Johannesson H."/>
        </authorList>
    </citation>
    <scope>NUCLEOTIDE SEQUENCE</scope>
    <source>
        <strain evidence="2">PSN4</strain>
    </source>
</reference>
<feature type="transmembrane region" description="Helical" evidence="1">
    <location>
        <begin position="21"/>
        <end position="41"/>
    </location>
</feature>
<keyword evidence="1" id="KW-0472">Membrane</keyword>
<name>A0AAJ0BQ50_9PEZI</name>
<protein>
    <recommendedName>
        <fullName evidence="4">MARVEL domain-containing protein</fullName>
    </recommendedName>
</protein>
<feature type="transmembrane region" description="Helical" evidence="1">
    <location>
        <begin position="53"/>
        <end position="75"/>
    </location>
</feature>
<feature type="transmembrane region" description="Helical" evidence="1">
    <location>
        <begin position="82"/>
        <end position="101"/>
    </location>
</feature>
<sequence length="193" mass="21529">MDSTGSKSSLSNIIPRSLLGLSNFSVLASSAIVTGIISWFLHRWPGYRNTHLIYQEVIAVLTLLIYLFALALPAFKGYRGYGLPLTLALSYLWLTSLIFASQDWSGHRCYYSQPVYDYCRMKHAVQAFQIIGFCSLLFNTVIEAIMWAEHRRHQAKARTGTVTTVVDKCPVGTCTHTVPGTHIPTATNGDRLV</sequence>
<gene>
    <name evidence="2" type="ORF">QBC47DRAFT_291706</name>
</gene>
<dbReference type="Proteomes" id="UP001239445">
    <property type="component" value="Unassembled WGS sequence"/>
</dbReference>
<dbReference type="PANTHER" id="PTHR39608">
    <property type="entry name" value="INTEGRAL MEMBRANE PROTEIN (AFU_ORTHOLOGUE AFUA_5G08640)"/>
    <property type="match status" value="1"/>
</dbReference>
<keyword evidence="1" id="KW-1133">Transmembrane helix</keyword>
<organism evidence="2 3">
    <name type="scientific">Echria macrotheca</name>
    <dbReference type="NCBI Taxonomy" id="438768"/>
    <lineage>
        <taxon>Eukaryota</taxon>
        <taxon>Fungi</taxon>
        <taxon>Dikarya</taxon>
        <taxon>Ascomycota</taxon>
        <taxon>Pezizomycotina</taxon>
        <taxon>Sordariomycetes</taxon>
        <taxon>Sordariomycetidae</taxon>
        <taxon>Sordariales</taxon>
        <taxon>Schizotheciaceae</taxon>
        <taxon>Echria</taxon>
    </lineage>
</organism>
<proteinExistence type="predicted"/>
<feature type="transmembrane region" description="Helical" evidence="1">
    <location>
        <begin position="127"/>
        <end position="148"/>
    </location>
</feature>
<dbReference type="PANTHER" id="PTHR39608:SF2">
    <property type="entry name" value="MARVEL DOMAIN-CONTAINING PROTEIN"/>
    <property type="match status" value="1"/>
</dbReference>
<evidence type="ECO:0000256" key="1">
    <source>
        <dbReference type="SAM" id="Phobius"/>
    </source>
</evidence>
<dbReference type="AlphaFoldDB" id="A0AAJ0BQ50"/>
<comment type="caution">
    <text evidence="2">The sequence shown here is derived from an EMBL/GenBank/DDBJ whole genome shotgun (WGS) entry which is preliminary data.</text>
</comment>
<evidence type="ECO:0000313" key="2">
    <source>
        <dbReference type="EMBL" id="KAK1760011.1"/>
    </source>
</evidence>
<accession>A0AAJ0BQ50</accession>
<keyword evidence="1" id="KW-0812">Transmembrane</keyword>